<organism evidence="2">
    <name type="scientific">Phaeodactylum tricornutum</name>
    <name type="common">Diatom</name>
    <dbReference type="NCBI Taxonomy" id="2850"/>
    <lineage>
        <taxon>Eukaryota</taxon>
        <taxon>Sar</taxon>
        <taxon>Stramenopiles</taxon>
        <taxon>Ochrophyta</taxon>
        <taxon>Bacillariophyta</taxon>
        <taxon>Bacillariophyceae</taxon>
        <taxon>Bacillariophycidae</taxon>
        <taxon>Naviculales</taxon>
        <taxon>Phaeodactylaceae</taxon>
        <taxon>Phaeodactylum</taxon>
    </lineage>
</organism>
<dbReference type="AlphaFoldDB" id="A0A6G7IVL2"/>
<dbReference type="InterPro" id="IPR001457">
    <property type="entry name" value="NADH_UbQ/plastoQ_OxRdtase_su6"/>
</dbReference>
<comment type="subcellular location">
    <subcellularLocation>
        <location evidence="1">Mitochondrion membrane</location>
        <topology evidence="1">Multi-pass membrane protein</topology>
    </subcellularLocation>
</comment>
<dbReference type="GO" id="GO:0008137">
    <property type="term" value="F:NADH dehydrogenase (ubiquinone) activity"/>
    <property type="evidence" value="ECO:0007669"/>
    <property type="project" value="UniProtKB-UniRule"/>
</dbReference>
<geneLocation type="mitochondrion" evidence="2"/>
<feature type="transmembrane region" description="Helical" evidence="1">
    <location>
        <begin position="88"/>
        <end position="107"/>
    </location>
</feature>
<dbReference type="EC" id="7.1.1.2" evidence="1"/>
<dbReference type="GO" id="GO:0031966">
    <property type="term" value="C:mitochondrial membrane"/>
    <property type="evidence" value="ECO:0007669"/>
    <property type="project" value="UniProtKB-SubCell"/>
</dbReference>
<feature type="transmembrane region" description="Helical" evidence="1">
    <location>
        <begin position="29"/>
        <end position="49"/>
    </location>
</feature>
<dbReference type="PANTHER" id="PTHR33269">
    <property type="entry name" value="NADH-UBIQUINONE OXIDOREDUCTASE CHAIN 6"/>
    <property type="match status" value="1"/>
</dbReference>
<keyword evidence="1" id="KW-1278">Translocase</keyword>
<comment type="catalytic activity">
    <reaction evidence="1">
        <text>a ubiquinone + NADH + 5 H(+)(in) = a ubiquinol + NAD(+) + 4 H(+)(out)</text>
        <dbReference type="Rhea" id="RHEA:29091"/>
        <dbReference type="Rhea" id="RHEA-COMP:9565"/>
        <dbReference type="Rhea" id="RHEA-COMP:9566"/>
        <dbReference type="ChEBI" id="CHEBI:15378"/>
        <dbReference type="ChEBI" id="CHEBI:16389"/>
        <dbReference type="ChEBI" id="CHEBI:17976"/>
        <dbReference type="ChEBI" id="CHEBI:57540"/>
        <dbReference type="ChEBI" id="CHEBI:57945"/>
        <dbReference type="EC" id="7.1.1.2"/>
    </reaction>
</comment>
<keyword evidence="1" id="KW-0830">Ubiquinone</keyword>
<dbReference type="Pfam" id="PF00499">
    <property type="entry name" value="Oxidored_q3"/>
    <property type="match status" value="1"/>
</dbReference>
<feature type="transmembrane region" description="Helical" evidence="1">
    <location>
        <begin position="55"/>
        <end position="76"/>
    </location>
</feature>
<keyword evidence="1" id="KW-0249">Electron transport</keyword>
<keyword evidence="1" id="KW-1133">Transmembrane helix</keyword>
<reference evidence="2" key="1">
    <citation type="submission" date="2020-01" db="EMBL/GenBank/DDBJ databases">
        <authorList>
            <person name="Liu L."/>
        </authorList>
    </citation>
    <scope>NUCLEOTIDE SEQUENCE</scope>
    <source>
        <strain evidence="2">ICE-H</strain>
    </source>
</reference>
<proteinExistence type="inferred from homology"/>
<keyword evidence="1 2" id="KW-0496">Mitochondrion</keyword>
<keyword evidence="1" id="KW-0520">NAD</keyword>
<dbReference type="EMBL" id="MN956530">
    <property type="protein sequence ID" value="QII42405.1"/>
    <property type="molecule type" value="Genomic_DNA"/>
</dbReference>
<evidence type="ECO:0000313" key="2">
    <source>
        <dbReference type="EMBL" id="QII42405.1"/>
    </source>
</evidence>
<comment type="function">
    <text evidence="1">Core subunit of the mitochondrial membrane respiratory chain NADH dehydrogenase (Complex I) which catalyzes electron transfer from NADH through the respiratory chain, using ubiquinone as an electron acceptor. Essential for the catalytic activity and assembly of complex I.</text>
</comment>
<name>A0A6G7IVL2_PHATR</name>
<accession>A0A6G7IVL2</accession>
<keyword evidence="1" id="KW-0679">Respiratory chain</keyword>
<sequence length="200" mass="23076">MVGANVLFYFFSIFLVISAAIVVFSQHPIFSLLFLVLSFLTSSFILFLLECEFLALLFVLVYVGAIAVLFLFAIMMLEFKLHNLAKTLTKYIPAGIFFGIFSFFPLFQQVSNQFRANFHSDSFYFNKYTNWLDLIDATTDVVVYGQILYSYFVLQFLFAGLILLVVLIGVVYLTNNWNNQKVTDQAIFKQLSRTFKLNKL</sequence>
<dbReference type="InterPro" id="IPR042106">
    <property type="entry name" value="Nuo/plastoQ_OxRdtase_6_NuoJ"/>
</dbReference>
<evidence type="ECO:0000256" key="1">
    <source>
        <dbReference type="RuleBase" id="RU004430"/>
    </source>
</evidence>
<dbReference type="Gene3D" id="1.20.120.1200">
    <property type="entry name" value="NADH-ubiquinone/plastoquinone oxidoreductase chain 6, subunit NuoJ"/>
    <property type="match status" value="1"/>
</dbReference>
<keyword evidence="1" id="KW-0812">Transmembrane</keyword>
<protein>
    <recommendedName>
        <fullName evidence="1">NADH-ubiquinone oxidoreductase chain 6</fullName>
        <ecNumber evidence="1">7.1.1.2</ecNumber>
    </recommendedName>
</protein>
<keyword evidence="1" id="KW-0813">Transport</keyword>
<keyword evidence="1" id="KW-0472">Membrane</keyword>
<comment type="similarity">
    <text evidence="1">Belongs to the complex I subunit 6 family.</text>
</comment>
<feature type="transmembrane region" description="Helical" evidence="1">
    <location>
        <begin position="148"/>
        <end position="173"/>
    </location>
</feature>
<gene>
    <name evidence="2" type="primary">nad6</name>
</gene>
<dbReference type="PANTHER" id="PTHR33269:SF17">
    <property type="entry name" value="NADH-UBIQUINONE OXIDOREDUCTASE CHAIN 6"/>
    <property type="match status" value="1"/>
</dbReference>
<feature type="transmembrane region" description="Helical" evidence="1">
    <location>
        <begin position="6"/>
        <end position="24"/>
    </location>
</feature>